<reference evidence="4 5" key="1">
    <citation type="submission" date="2024-01" db="EMBL/GenBank/DDBJ databases">
        <title>Mesobacterium rodlantinim sp. nov., isolated from shallow sea hydrothermal systems off Kueishantao Island.</title>
        <authorList>
            <person name="Su Z."/>
            <person name="Tang K."/>
        </authorList>
    </citation>
    <scope>NUCLEOTIDE SEQUENCE [LARGE SCALE GENOMIC DNA]</scope>
    <source>
        <strain evidence="4 5">TK19101</strain>
    </source>
</reference>
<evidence type="ECO:0000256" key="2">
    <source>
        <dbReference type="SAM" id="MobiDB-lite"/>
    </source>
</evidence>
<keyword evidence="5" id="KW-1185">Reference proteome</keyword>
<evidence type="ECO:0000313" key="5">
    <source>
        <dbReference type="Proteomes" id="UP001348149"/>
    </source>
</evidence>
<dbReference type="Proteomes" id="UP001348149">
    <property type="component" value="Unassembled WGS sequence"/>
</dbReference>
<comment type="subcellular location">
    <subcellularLocation>
        <location evidence="1">Virion</location>
    </subcellularLocation>
</comment>
<dbReference type="EMBL" id="JAYLLH010000048">
    <property type="protein sequence ID" value="MEC3863307.1"/>
    <property type="molecule type" value="Genomic_DNA"/>
</dbReference>
<dbReference type="SUPFAM" id="SSF56563">
    <property type="entry name" value="Major capsid protein gp5"/>
    <property type="match status" value="1"/>
</dbReference>
<dbReference type="Gene3D" id="3.30.2400.10">
    <property type="entry name" value="Major capsid protein gp5"/>
    <property type="match status" value="1"/>
</dbReference>
<dbReference type="Pfam" id="PF05065">
    <property type="entry name" value="Phage_capsid"/>
    <property type="match status" value="1"/>
</dbReference>
<protein>
    <submittedName>
        <fullName evidence="4">Phage major capsid protein</fullName>
    </submittedName>
</protein>
<proteinExistence type="predicted"/>
<sequence length="417" mass="44386">MLDSVKISRRQSEIRKELATLAGKEKPTEDEQRSMQDLDREYVTNEMRYSAALIAEDTERREAGEELETRSDKDWSEMMGRFEMRQVALLLDEGRKLDGATDEIVSELRSQGGYRGVPVPWEALEMRAGETTSDGTPNPMRTAPIIDRLFADSAATRMGGRMINVGVGEVEYPVTTSAVSAGWVGGEGQDAPGPFAYTTLDRPMKPDNTLGITMKITRKALKQSGAGLEQAVRRDMNGAISEALDKAVFQGSGAAGEPTGLLAGAAGWGITETSIGAAASYAAFRAAAVRFMTANAASGPGAVNLLLRPELFDGMDDDLIAGTAISEWDRLVAKLGKVNMSSNALPVPVGDPAESVAVMTTTVGGVPPFFVASWGAVDLIRDPYSDAASGGLRLTALTTVDLTVSRSVQTEILTGLQ</sequence>
<evidence type="ECO:0000259" key="3">
    <source>
        <dbReference type="Pfam" id="PF05065"/>
    </source>
</evidence>
<gene>
    <name evidence="4" type="ORF">VK792_18620</name>
</gene>
<evidence type="ECO:0000313" key="4">
    <source>
        <dbReference type="EMBL" id="MEC3863307.1"/>
    </source>
</evidence>
<dbReference type="InterPro" id="IPR024455">
    <property type="entry name" value="Phage_capsid"/>
</dbReference>
<comment type="caution">
    <text evidence="4">The sequence shown here is derived from an EMBL/GenBank/DDBJ whole genome shotgun (WGS) entry which is preliminary data.</text>
</comment>
<name>A0ABU6HMH6_9RHOB</name>
<evidence type="ECO:0000256" key="1">
    <source>
        <dbReference type="ARBA" id="ARBA00004328"/>
    </source>
</evidence>
<feature type="domain" description="Phage capsid-like C-terminal" evidence="3">
    <location>
        <begin position="142"/>
        <end position="285"/>
    </location>
</feature>
<dbReference type="NCBIfam" id="TIGR01554">
    <property type="entry name" value="major_cap_HK97"/>
    <property type="match status" value="1"/>
</dbReference>
<dbReference type="InterPro" id="IPR054612">
    <property type="entry name" value="Phage_capsid-like_C"/>
</dbReference>
<accession>A0ABU6HMH6</accession>
<feature type="region of interest" description="Disordered" evidence="2">
    <location>
        <begin position="18"/>
        <end position="39"/>
    </location>
</feature>
<organism evidence="4 5">
    <name type="scientific">Mesobacterium hydrothermale</name>
    <dbReference type="NCBI Taxonomy" id="3111907"/>
    <lineage>
        <taxon>Bacteria</taxon>
        <taxon>Pseudomonadati</taxon>
        <taxon>Pseudomonadota</taxon>
        <taxon>Alphaproteobacteria</taxon>
        <taxon>Rhodobacterales</taxon>
        <taxon>Roseobacteraceae</taxon>
        <taxon>Mesobacterium</taxon>
    </lineage>
</organism>
<dbReference type="RefSeq" id="WP_326299374.1">
    <property type="nucleotide sequence ID" value="NZ_JAYLLH010000048.1"/>
</dbReference>